<proteinExistence type="predicted"/>
<gene>
    <name evidence="2" type="ORF">F906_00264</name>
</gene>
<dbReference type="InterPro" id="IPR012902">
    <property type="entry name" value="N_methyl_site"/>
</dbReference>
<dbReference type="PATRIC" id="fig|1217709.3.peg.249"/>
<accession>N9M5F7</accession>
<keyword evidence="1" id="KW-1133">Transmembrane helix</keyword>
<dbReference type="Pfam" id="PF07963">
    <property type="entry name" value="N_methyl"/>
    <property type="match status" value="1"/>
</dbReference>
<organism evidence="2 3">
    <name type="scientific">Acinetobacter pseudolwoffii</name>
    <dbReference type="NCBI Taxonomy" id="2053287"/>
    <lineage>
        <taxon>Bacteria</taxon>
        <taxon>Pseudomonadati</taxon>
        <taxon>Pseudomonadota</taxon>
        <taxon>Gammaproteobacteria</taxon>
        <taxon>Moraxellales</taxon>
        <taxon>Moraxellaceae</taxon>
        <taxon>Acinetobacter</taxon>
    </lineage>
</organism>
<dbReference type="OrthoDB" id="6712892at2"/>
<dbReference type="Proteomes" id="UP000023774">
    <property type="component" value="Unassembled WGS sequence"/>
</dbReference>
<dbReference type="InterPro" id="IPR032092">
    <property type="entry name" value="PilW"/>
</dbReference>
<dbReference type="Pfam" id="PF16074">
    <property type="entry name" value="PilW"/>
    <property type="match status" value="1"/>
</dbReference>
<keyword evidence="3" id="KW-1185">Reference proteome</keyword>
<feature type="transmembrane region" description="Helical" evidence="1">
    <location>
        <begin position="43"/>
        <end position="62"/>
    </location>
</feature>
<dbReference type="HOGENOM" id="CLU_054333_0_0_6"/>
<sequence>MTKLYSLSTVSLHKGTKRSLLHVQTLSERTQWGYASGFTLLELMISLALGLVIAAAATMLFLTGQKSYVLQTGMSDLQDNANFGLNYIAKDIRLTNLNATTAQVNDETQYGGIVLTSSVNATQTPSVAATPTTPAVAAVPLSNLYKTIEGGSAGINVLSRSHGMTAGTAPAWAGVSNVQQIGEDAEGNATGTDILSDQLTIQFTPQYILDDKGTPATNDDDWVGGFDCEGQELKFRVENPGGNRPFGRQMVVQRYFLRADTNAGNEPNQPLALACEAGFYALTETGVTRVEGGAPSEVRGTANFGASAGQIIMKRVDHFRVQLGVQNNNSYRYMSINDYMNIAAGSRPRILSVQIGALVRSNQAVGGDAMVSDDQTFQVLDQHVKLKTPAANAPKYVREVVSQTIALRNTFGDR</sequence>
<dbReference type="RefSeq" id="WP_005168833.1">
    <property type="nucleotide sequence ID" value="NZ_KB850034.1"/>
</dbReference>
<comment type="caution">
    <text evidence="2">The sequence shown here is derived from an EMBL/GenBank/DDBJ whole genome shotgun (WGS) entry which is preliminary data.</text>
</comment>
<keyword evidence="1" id="KW-0472">Membrane</keyword>
<evidence type="ECO:0000256" key="1">
    <source>
        <dbReference type="SAM" id="Phobius"/>
    </source>
</evidence>
<dbReference type="PROSITE" id="PS00409">
    <property type="entry name" value="PROKAR_NTER_METHYL"/>
    <property type="match status" value="1"/>
</dbReference>
<dbReference type="NCBIfam" id="TIGR02532">
    <property type="entry name" value="IV_pilin_GFxxxE"/>
    <property type="match status" value="1"/>
</dbReference>
<dbReference type="EMBL" id="APRJ01000009">
    <property type="protein sequence ID" value="ENW88355.1"/>
    <property type="molecule type" value="Genomic_DNA"/>
</dbReference>
<name>N9M5F7_9GAMM</name>
<protein>
    <recommendedName>
        <fullName evidence="4">Prepilin-type N-terminal cleavage/methylation domain-containing protein</fullName>
    </recommendedName>
</protein>
<evidence type="ECO:0000313" key="3">
    <source>
        <dbReference type="Proteomes" id="UP000023774"/>
    </source>
</evidence>
<dbReference type="AlphaFoldDB" id="N9M5F7"/>
<dbReference type="GO" id="GO:0043683">
    <property type="term" value="P:type IV pilus assembly"/>
    <property type="evidence" value="ECO:0007669"/>
    <property type="project" value="InterPro"/>
</dbReference>
<evidence type="ECO:0008006" key="4">
    <source>
        <dbReference type="Google" id="ProtNLM"/>
    </source>
</evidence>
<reference evidence="2 3" key="1">
    <citation type="submission" date="2013-02" db="EMBL/GenBank/DDBJ databases">
        <title>The Genome Sequence of Acinetobacter sp. NIPH 713.</title>
        <authorList>
            <consortium name="The Broad Institute Genome Sequencing Platform"/>
            <consortium name="The Broad Institute Genome Sequencing Center for Infectious Disease"/>
            <person name="Cerqueira G."/>
            <person name="Feldgarden M."/>
            <person name="Courvalin P."/>
            <person name="Perichon B."/>
            <person name="Grillot-Courvalin C."/>
            <person name="Clermont D."/>
            <person name="Rocha E."/>
            <person name="Yoon E.-J."/>
            <person name="Nemec A."/>
            <person name="Walker B."/>
            <person name="Young S.K."/>
            <person name="Zeng Q."/>
            <person name="Gargeya S."/>
            <person name="Fitzgerald M."/>
            <person name="Haas B."/>
            <person name="Abouelleil A."/>
            <person name="Alvarado L."/>
            <person name="Arachchi H.M."/>
            <person name="Berlin A.M."/>
            <person name="Chapman S.B."/>
            <person name="Dewar J."/>
            <person name="Goldberg J."/>
            <person name="Griggs A."/>
            <person name="Gujja S."/>
            <person name="Hansen M."/>
            <person name="Howarth C."/>
            <person name="Imamovic A."/>
            <person name="Larimer J."/>
            <person name="McCowan C."/>
            <person name="Murphy C."/>
            <person name="Neiman D."/>
            <person name="Pearson M."/>
            <person name="Priest M."/>
            <person name="Roberts A."/>
            <person name="Saif S."/>
            <person name="Shea T."/>
            <person name="Sisk P."/>
            <person name="Sykes S."/>
            <person name="Wortman J."/>
            <person name="Nusbaum C."/>
            <person name="Birren B."/>
        </authorList>
    </citation>
    <scope>NUCLEOTIDE SEQUENCE [LARGE SCALE GENOMIC DNA]</scope>
    <source>
        <strain evidence="2 3">NIPH 713</strain>
    </source>
</reference>
<evidence type="ECO:0000313" key="2">
    <source>
        <dbReference type="EMBL" id="ENW88355.1"/>
    </source>
</evidence>
<keyword evidence="1" id="KW-0812">Transmembrane</keyword>